<gene>
    <name evidence="8" type="ORF">NZD89_14885</name>
</gene>
<keyword evidence="4 6" id="KW-1133">Transmembrane helix</keyword>
<feature type="domain" description="EamA" evidence="7">
    <location>
        <begin position="148"/>
        <end position="278"/>
    </location>
</feature>
<evidence type="ECO:0000256" key="5">
    <source>
        <dbReference type="ARBA" id="ARBA00023136"/>
    </source>
</evidence>
<evidence type="ECO:0000259" key="7">
    <source>
        <dbReference type="Pfam" id="PF00892"/>
    </source>
</evidence>
<feature type="transmembrane region" description="Helical" evidence="6">
    <location>
        <begin position="63"/>
        <end position="82"/>
    </location>
</feature>
<feature type="transmembrane region" description="Helical" evidence="6">
    <location>
        <begin position="145"/>
        <end position="165"/>
    </location>
</feature>
<name>A0ABY6ZP59_9BACL</name>
<comment type="subcellular location">
    <subcellularLocation>
        <location evidence="1">Endomembrane system</location>
        <topology evidence="1">Multi-pass membrane protein</topology>
    </subcellularLocation>
</comment>
<dbReference type="Gene3D" id="1.10.3730.20">
    <property type="match status" value="1"/>
</dbReference>
<keyword evidence="3 6" id="KW-0812">Transmembrane</keyword>
<feature type="transmembrane region" description="Helical" evidence="6">
    <location>
        <begin position="262"/>
        <end position="279"/>
    </location>
</feature>
<dbReference type="Pfam" id="PF00892">
    <property type="entry name" value="EamA"/>
    <property type="match status" value="2"/>
</dbReference>
<evidence type="ECO:0000256" key="6">
    <source>
        <dbReference type="SAM" id="Phobius"/>
    </source>
</evidence>
<accession>A0ABY6ZP59</accession>
<evidence type="ECO:0000256" key="2">
    <source>
        <dbReference type="ARBA" id="ARBA00007362"/>
    </source>
</evidence>
<comment type="similarity">
    <text evidence="2">Belongs to the EamA transporter family.</text>
</comment>
<dbReference type="InterPro" id="IPR000620">
    <property type="entry name" value="EamA_dom"/>
</dbReference>
<evidence type="ECO:0000313" key="9">
    <source>
        <dbReference type="Proteomes" id="UP001164761"/>
    </source>
</evidence>
<feature type="transmembrane region" description="Helical" evidence="6">
    <location>
        <begin position="121"/>
        <end position="139"/>
    </location>
</feature>
<reference evidence="8" key="1">
    <citation type="submission" date="2022-08" db="EMBL/GenBank/DDBJ databases">
        <title>Alicyclobacillus fastidiosus DSM 17978, complete genome.</title>
        <authorList>
            <person name="Wang Q."/>
            <person name="Cai R."/>
            <person name="Wang Z."/>
        </authorList>
    </citation>
    <scope>NUCLEOTIDE SEQUENCE</scope>
    <source>
        <strain evidence="8">DSM 17978</strain>
    </source>
</reference>
<feature type="transmembrane region" description="Helical" evidence="6">
    <location>
        <begin position="88"/>
        <end position="109"/>
    </location>
</feature>
<feature type="transmembrane region" description="Helical" evidence="6">
    <location>
        <begin position="204"/>
        <end position="225"/>
    </location>
</feature>
<dbReference type="PANTHER" id="PTHR32322">
    <property type="entry name" value="INNER MEMBRANE TRANSPORTER"/>
    <property type="match status" value="1"/>
</dbReference>
<feature type="domain" description="EamA" evidence="7">
    <location>
        <begin position="4"/>
        <end position="132"/>
    </location>
</feature>
<proteinExistence type="inferred from homology"/>
<dbReference type="PANTHER" id="PTHR32322:SF9">
    <property type="entry name" value="AMINO-ACID METABOLITE EFFLUX PUMP-RELATED"/>
    <property type="match status" value="1"/>
</dbReference>
<evidence type="ECO:0000256" key="1">
    <source>
        <dbReference type="ARBA" id="ARBA00004127"/>
    </source>
</evidence>
<evidence type="ECO:0000313" key="8">
    <source>
        <dbReference type="EMBL" id="WAH44622.1"/>
    </source>
</evidence>
<evidence type="ECO:0000256" key="3">
    <source>
        <dbReference type="ARBA" id="ARBA00022692"/>
    </source>
</evidence>
<sequence>MDLFLLVVLAALWGASFLFIRVASPMLGPALLVDCRVLIAALSLVLYALVLRQRVQLLARWKSYLVLGAINAAIPFCLISIAELRLSAALAAILNATTPMFTAVVARIWMGDALSVKKVCGLVLGIFGVLVAVGSDFSVHATSPVFWAGCSLLAALAYAFGGVYSARKFVGVSPLDLAIGQQLAAGIWLFPFIFFHHIQTPLSASVVYSVLALAVLSTALGYLIYFRLMQRVGPVKTMSVTFLVPVFGLVWGAAFLHEQLSLRLLIALGIILCSVALVANTRFRRRKREAQVSSPSA</sequence>
<dbReference type="Proteomes" id="UP001164761">
    <property type="component" value="Chromosome"/>
</dbReference>
<protein>
    <submittedName>
        <fullName evidence="8">DMT family transporter</fullName>
    </submittedName>
</protein>
<dbReference type="EMBL" id="CP104067">
    <property type="protein sequence ID" value="WAH44622.1"/>
    <property type="molecule type" value="Genomic_DNA"/>
</dbReference>
<keyword evidence="5 6" id="KW-0472">Membrane</keyword>
<feature type="transmembrane region" description="Helical" evidence="6">
    <location>
        <begin position="237"/>
        <end position="256"/>
    </location>
</feature>
<dbReference type="InterPro" id="IPR037185">
    <property type="entry name" value="EmrE-like"/>
</dbReference>
<keyword evidence="9" id="KW-1185">Reference proteome</keyword>
<organism evidence="8 9">
    <name type="scientific">Alicyclobacillus fastidiosus</name>
    <dbReference type="NCBI Taxonomy" id="392011"/>
    <lineage>
        <taxon>Bacteria</taxon>
        <taxon>Bacillati</taxon>
        <taxon>Bacillota</taxon>
        <taxon>Bacilli</taxon>
        <taxon>Bacillales</taxon>
        <taxon>Alicyclobacillaceae</taxon>
        <taxon>Alicyclobacillus</taxon>
    </lineage>
</organism>
<dbReference type="InterPro" id="IPR050638">
    <property type="entry name" value="AA-Vitamin_Transporters"/>
</dbReference>
<dbReference type="RefSeq" id="WP_268008500.1">
    <property type="nucleotide sequence ID" value="NZ_BSUT01000001.1"/>
</dbReference>
<feature type="transmembrane region" description="Helical" evidence="6">
    <location>
        <begin position="28"/>
        <end position="51"/>
    </location>
</feature>
<dbReference type="SUPFAM" id="SSF103481">
    <property type="entry name" value="Multidrug resistance efflux transporter EmrE"/>
    <property type="match status" value="2"/>
</dbReference>
<feature type="transmembrane region" description="Helical" evidence="6">
    <location>
        <begin position="177"/>
        <end position="198"/>
    </location>
</feature>
<evidence type="ECO:0000256" key="4">
    <source>
        <dbReference type="ARBA" id="ARBA00022989"/>
    </source>
</evidence>